<dbReference type="EMBL" id="JAPESX010000646">
    <property type="protein sequence ID" value="KAJ8120322.1"/>
    <property type="molecule type" value="Genomic_DNA"/>
</dbReference>
<sequence>MAGQGSGGLFPNPNPDMPTGSGAGNLPDVDFTQLLNADAPRPNPLPDPLQGNTGVGSNTFPDLSLAGNSFGFDNTLPNFSLPDNNLSGVNFTDLLNANTPMSNPMASPMANPMANPTPSDLLQGNDNMFPDFSLPDNNLQGANFTDQLNANTALPDIPLQGDNFTDLLNANAPVAPTAPEEYADVSFDPDFSLLANDFNGPGFAGAGPADIPNNSIPGEREGGLGGIAGPSFPSSNDPVSQQENFLGVQNNAPLGISPGDYLDDAAVPFFDNDDEGGLFVREGSQAVDQDQNNNSLLAPPVFQVPRTPSNYDSISDIFSPPRRVEPSAQADQQPQLRIPSTQQILEAFDAAGGARGIARTQQARAEAQAEAEAEAQAQAQAQQDQNQNQEPEQIQIPKSVCVIEDIALPSRPGINILTTTKFKACRPCQENETK</sequence>
<name>A0ACC2IYP1_9PEZI</name>
<protein>
    <submittedName>
        <fullName evidence="1">Uncharacterized protein</fullName>
    </submittedName>
</protein>
<evidence type="ECO:0000313" key="2">
    <source>
        <dbReference type="Proteomes" id="UP001153334"/>
    </source>
</evidence>
<gene>
    <name evidence="1" type="ORF">ONZ43_g2941</name>
</gene>
<comment type="caution">
    <text evidence="1">The sequence shown here is derived from an EMBL/GenBank/DDBJ whole genome shotgun (WGS) entry which is preliminary data.</text>
</comment>
<keyword evidence="2" id="KW-1185">Reference proteome</keyword>
<organism evidence="1 2">
    <name type="scientific">Nemania bipapillata</name>
    <dbReference type="NCBI Taxonomy" id="110536"/>
    <lineage>
        <taxon>Eukaryota</taxon>
        <taxon>Fungi</taxon>
        <taxon>Dikarya</taxon>
        <taxon>Ascomycota</taxon>
        <taxon>Pezizomycotina</taxon>
        <taxon>Sordariomycetes</taxon>
        <taxon>Xylariomycetidae</taxon>
        <taxon>Xylariales</taxon>
        <taxon>Xylariaceae</taxon>
        <taxon>Nemania</taxon>
    </lineage>
</organism>
<proteinExistence type="predicted"/>
<accession>A0ACC2IYP1</accession>
<dbReference type="Proteomes" id="UP001153334">
    <property type="component" value="Unassembled WGS sequence"/>
</dbReference>
<evidence type="ECO:0000313" key="1">
    <source>
        <dbReference type="EMBL" id="KAJ8120322.1"/>
    </source>
</evidence>
<reference evidence="1" key="1">
    <citation type="submission" date="2022-11" db="EMBL/GenBank/DDBJ databases">
        <title>Genome Sequence of Nemania bipapillata.</title>
        <authorList>
            <person name="Buettner E."/>
        </authorList>
    </citation>
    <scope>NUCLEOTIDE SEQUENCE</scope>
    <source>
        <strain evidence="1">CP14</strain>
    </source>
</reference>